<dbReference type="PANTHER" id="PTHR11003">
    <property type="entry name" value="POTASSIUM CHANNEL, SUBFAMILY K"/>
    <property type="match status" value="1"/>
</dbReference>
<evidence type="ECO:0000256" key="1">
    <source>
        <dbReference type="ARBA" id="ARBA00004141"/>
    </source>
</evidence>
<dbReference type="GO" id="GO:0030322">
    <property type="term" value="P:stabilization of membrane potential"/>
    <property type="evidence" value="ECO:0007669"/>
    <property type="project" value="TreeGrafter"/>
</dbReference>
<evidence type="ECO:0000256" key="5">
    <source>
        <dbReference type="SAM" id="Phobius"/>
    </source>
</evidence>
<dbReference type="AlphaFoldDB" id="A0A7R9K058"/>
<sequence length="488" mass="53550">MIITVVIWEESGKPPLSKLDQDSNPNLSSAGQSNTLVTPQSIRPLKWTIPQPESSMHLPGVGFSRSSVRLLVLTSFYLLFLVLGASIFSAIEGPEEVQLIRQLRHMRLQFLKHHQCVPVKMSGLGRKTSGSEVLCSDGRKTSGSKVLCSGGRKHPAPRSYVVVVEKHPAPRSYVVVVEKHPAPRSYVVKDSRGDEYRRNSKGLTLAAKQCTLYRKCLDACQLMALLQCISSARTGYDRLRDDVNSSGWTRAHVRQVLGVRRSSALLLVYVMFYLVYLVTGGLVFTAMEAPEEQKLQNMLSKSRRLFLDNYPCVSGRVSWIQEFLRSGLGVLEFLGSGLGIQEFMGSGLGVQEFLGSGLGIQEFLGSGLGIQEFMGSGLGIQEFLGSGLGVQEFMGSGLGIQEFLGSGLGVQEFLGLIDNSAPWRSHALSLPEAIVHEQWRSTLIDHYEPLPHYLSLVSGATLDLVNFGAVTAILVGLHRDWKLSTTTI</sequence>
<accession>A0A7R9K058</accession>
<proteinExistence type="predicted"/>
<dbReference type="InterPro" id="IPR003280">
    <property type="entry name" value="2pore_dom_K_chnl"/>
</dbReference>
<name>A0A7R9K058_TIMGE</name>
<keyword evidence="2 5" id="KW-0812">Transmembrane</keyword>
<organism evidence="6">
    <name type="scientific">Timema genevievae</name>
    <name type="common">Walking stick</name>
    <dbReference type="NCBI Taxonomy" id="629358"/>
    <lineage>
        <taxon>Eukaryota</taxon>
        <taxon>Metazoa</taxon>
        <taxon>Ecdysozoa</taxon>
        <taxon>Arthropoda</taxon>
        <taxon>Hexapoda</taxon>
        <taxon>Insecta</taxon>
        <taxon>Pterygota</taxon>
        <taxon>Neoptera</taxon>
        <taxon>Polyneoptera</taxon>
        <taxon>Phasmatodea</taxon>
        <taxon>Timematodea</taxon>
        <taxon>Timematoidea</taxon>
        <taxon>Timematidae</taxon>
        <taxon>Timema</taxon>
    </lineage>
</organism>
<evidence type="ECO:0000256" key="3">
    <source>
        <dbReference type="ARBA" id="ARBA00022989"/>
    </source>
</evidence>
<dbReference type="GO" id="GO:0022841">
    <property type="term" value="F:potassium ion leak channel activity"/>
    <property type="evidence" value="ECO:0007669"/>
    <property type="project" value="TreeGrafter"/>
</dbReference>
<gene>
    <name evidence="6" type="ORF">TGEB3V08_LOCUS6633</name>
</gene>
<protein>
    <submittedName>
        <fullName evidence="6">Uncharacterized protein</fullName>
    </submittedName>
</protein>
<evidence type="ECO:0000256" key="4">
    <source>
        <dbReference type="ARBA" id="ARBA00023136"/>
    </source>
</evidence>
<evidence type="ECO:0000256" key="2">
    <source>
        <dbReference type="ARBA" id="ARBA00022692"/>
    </source>
</evidence>
<feature type="transmembrane region" description="Helical" evidence="5">
    <location>
        <begin position="70"/>
        <end position="91"/>
    </location>
</feature>
<comment type="subcellular location">
    <subcellularLocation>
        <location evidence="1">Membrane</location>
        <topology evidence="1">Multi-pass membrane protein</topology>
    </subcellularLocation>
</comment>
<dbReference type="GO" id="GO:0005886">
    <property type="term" value="C:plasma membrane"/>
    <property type="evidence" value="ECO:0007669"/>
    <property type="project" value="TreeGrafter"/>
</dbReference>
<feature type="transmembrane region" description="Helical" evidence="5">
    <location>
        <begin position="264"/>
        <end position="287"/>
    </location>
</feature>
<dbReference type="EMBL" id="OE841772">
    <property type="protein sequence ID" value="CAD7597039.1"/>
    <property type="molecule type" value="Genomic_DNA"/>
</dbReference>
<dbReference type="Gene3D" id="1.10.287.70">
    <property type="match status" value="2"/>
</dbReference>
<reference evidence="6" key="1">
    <citation type="submission" date="2020-11" db="EMBL/GenBank/DDBJ databases">
        <authorList>
            <person name="Tran Van P."/>
        </authorList>
    </citation>
    <scope>NUCLEOTIDE SEQUENCE</scope>
</reference>
<dbReference type="GO" id="GO:0015271">
    <property type="term" value="F:outward rectifier potassium channel activity"/>
    <property type="evidence" value="ECO:0007669"/>
    <property type="project" value="TreeGrafter"/>
</dbReference>
<keyword evidence="4 5" id="KW-0472">Membrane</keyword>
<evidence type="ECO:0000313" key="6">
    <source>
        <dbReference type="EMBL" id="CAD7597039.1"/>
    </source>
</evidence>
<dbReference type="PANTHER" id="PTHR11003:SF30">
    <property type="entry name" value="POTASSIUM CHANNEL SUBFAMILY K MEMBER 4"/>
    <property type="match status" value="1"/>
</dbReference>
<keyword evidence="3 5" id="KW-1133">Transmembrane helix</keyword>